<dbReference type="EMBL" id="NLAX01000004">
    <property type="protein sequence ID" value="PKS11885.1"/>
    <property type="molecule type" value="Genomic_DNA"/>
</dbReference>
<comment type="caution">
    <text evidence="6">The sequence shown here is derived from an EMBL/GenBank/DDBJ whole genome shotgun (WGS) entry which is preliminary data.</text>
</comment>
<dbReference type="InterPro" id="IPR002672">
    <property type="entry name" value="Ribosomal_eL28"/>
</dbReference>
<proteinExistence type="inferred from homology"/>
<dbReference type="AlphaFoldDB" id="A0A2N3NHH0"/>
<evidence type="ECO:0000256" key="1">
    <source>
        <dbReference type="ARBA" id="ARBA00007926"/>
    </source>
</evidence>
<dbReference type="Pfam" id="PF01778">
    <property type="entry name" value="Ribosomal_L28e"/>
    <property type="match status" value="1"/>
</dbReference>
<dbReference type="GO" id="GO:0006412">
    <property type="term" value="P:translation"/>
    <property type="evidence" value="ECO:0007669"/>
    <property type="project" value="InterPro"/>
</dbReference>
<dbReference type="Proteomes" id="UP000233524">
    <property type="component" value="Unassembled WGS sequence"/>
</dbReference>
<dbReference type="VEuPathDB" id="FungiDB:jhhlp_001179"/>
<dbReference type="GO" id="GO:1990904">
    <property type="term" value="C:ribonucleoprotein complex"/>
    <property type="evidence" value="ECO:0007669"/>
    <property type="project" value="UniProtKB-KW"/>
</dbReference>
<evidence type="ECO:0000256" key="2">
    <source>
        <dbReference type="ARBA" id="ARBA00022980"/>
    </source>
</evidence>
<name>A0A2N3NHH0_9PEZI</name>
<reference evidence="6 7" key="1">
    <citation type="journal article" date="2017" name="G3 (Bethesda)">
        <title>First Draft Genome Sequence of the Pathogenic Fungus Lomentospora prolificans (Formerly Scedosporium prolificans).</title>
        <authorList>
            <person name="Luo R."/>
            <person name="Zimin A."/>
            <person name="Workman R."/>
            <person name="Fan Y."/>
            <person name="Pertea G."/>
            <person name="Grossman N."/>
            <person name="Wear M.P."/>
            <person name="Jia B."/>
            <person name="Miller H."/>
            <person name="Casadevall A."/>
            <person name="Timp W."/>
            <person name="Zhang S.X."/>
            <person name="Salzberg S.L."/>
        </authorList>
    </citation>
    <scope>NUCLEOTIDE SEQUENCE [LARGE SCALE GENOMIC DNA]</scope>
    <source>
        <strain evidence="6 7">JHH-5317</strain>
    </source>
</reference>
<dbReference type="GO" id="GO:0005840">
    <property type="term" value="C:ribosome"/>
    <property type="evidence" value="ECO:0007669"/>
    <property type="project" value="UniProtKB-KW"/>
</dbReference>
<keyword evidence="3" id="KW-0687">Ribonucleoprotein</keyword>
<sequence>MSSNVSADLIWEIVRNQNKYLVKRKSNGSPQFSRDPLNLTNLHSRKYAGFVNDKAIGVDGSGKRGVTIVSKNSKNLNKPSSSYTSTVIGDAKSNRKAYKAVAGLAAKKGYRGDLREAAVQRVSAVRRSQLPEKPDPERKLRGKKAQQAQSA</sequence>
<feature type="region of interest" description="Disordered" evidence="4">
    <location>
        <begin position="125"/>
        <end position="151"/>
    </location>
</feature>
<gene>
    <name evidence="6" type="ORF">jhhlp_001179</name>
</gene>
<dbReference type="Gene3D" id="3.30.390.110">
    <property type="match status" value="1"/>
</dbReference>
<protein>
    <recommendedName>
        <fullName evidence="5">Ribosomal eL28/Mak16 domain-containing protein</fullName>
    </recommendedName>
</protein>
<dbReference type="GO" id="GO:0003735">
    <property type="term" value="F:structural constituent of ribosome"/>
    <property type="evidence" value="ECO:0007669"/>
    <property type="project" value="InterPro"/>
</dbReference>
<evidence type="ECO:0000259" key="5">
    <source>
        <dbReference type="Pfam" id="PF01778"/>
    </source>
</evidence>
<dbReference type="InterPro" id="IPR029004">
    <property type="entry name" value="Ribosomal_eL28/Mak16"/>
</dbReference>
<comment type="similarity">
    <text evidence="1">Belongs to the eukaryotic ribosomal protein eL28 family.</text>
</comment>
<evidence type="ECO:0000256" key="3">
    <source>
        <dbReference type="ARBA" id="ARBA00023274"/>
    </source>
</evidence>
<keyword evidence="7" id="KW-1185">Reference proteome</keyword>
<dbReference type="FunFam" id="3.30.390.110:FF:000002">
    <property type="entry name" value="60S ribosomal protein L28"/>
    <property type="match status" value="1"/>
</dbReference>
<feature type="domain" description="Ribosomal eL28/Mak16" evidence="5">
    <location>
        <begin position="9"/>
        <end position="128"/>
    </location>
</feature>
<dbReference type="STRING" id="41688.A0A2N3NHH0"/>
<evidence type="ECO:0000256" key="4">
    <source>
        <dbReference type="SAM" id="MobiDB-lite"/>
    </source>
</evidence>
<accession>A0A2N3NHH0</accession>
<feature type="compositionally biased region" description="Basic and acidic residues" evidence="4">
    <location>
        <begin position="129"/>
        <end position="139"/>
    </location>
</feature>
<dbReference type="PANTHER" id="PTHR10544">
    <property type="entry name" value="60S RIBOSOMAL PROTEIN L28"/>
    <property type="match status" value="1"/>
</dbReference>
<organism evidence="6 7">
    <name type="scientific">Lomentospora prolificans</name>
    <dbReference type="NCBI Taxonomy" id="41688"/>
    <lineage>
        <taxon>Eukaryota</taxon>
        <taxon>Fungi</taxon>
        <taxon>Dikarya</taxon>
        <taxon>Ascomycota</taxon>
        <taxon>Pezizomycotina</taxon>
        <taxon>Sordariomycetes</taxon>
        <taxon>Hypocreomycetidae</taxon>
        <taxon>Microascales</taxon>
        <taxon>Microascaceae</taxon>
        <taxon>Lomentospora</taxon>
    </lineage>
</organism>
<dbReference type="InParanoid" id="A0A2N3NHH0"/>
<dbReference type="OrthoDB" id="338850at2759"/>
<evidence type="ECO:0000313" key="6">
    <source>
        <dbReference type="EMBL" id="PKS11885.1"/>
    </source>
</evidence>
<keyword evidence="2" id="KW-0689">Ribosomal protein</keyword>
<evidence type="ECO:0000313" key="7">
    <source>
        <dbReference type="Proteomes" id="UP000233524"/>
    </source>
</evidence>